<keyword evidence="2" id="KW-1185">Reference proteome</keyword>
<reference evidence="1 2" key="1">
    <citation type="journal article" date="2020" name="Nat. Commun.">
        <title>Genome of Tripterygium wilfordii and identification of cytochrome P450 involved in triptolide biosynthesis.</title>
        <authorList>
            <person name="Tu L."/>
            <person name="Su P."/>
            <person name="Zhang Z."/>
            <person name="Gao L."/>
            <person name="Wang J."/>
            <person name="Hu T."/>
            <person name="Zhou J."/>
            <person name="Zhang Y."/>
            <person name="Zhao Y."/>
            <person name="Liu Y."/>
            <person name="Song Y."/>
            <person name="Tong Y."/>
            <person name="Lu Y."/>
            <person name="Yang J."/>
            <person name="Xu C."/>
            <person name="Jia M."/>
            <person name="Peters R.J."/>
            <person name="Huang L."/>
            <person name="Gao W."/>
        </authorList>
    </citation>
    <scope>NUCLEOTIDE SEQUENCE [LARGE SCALE GENOMIC DNA]</scope>
    <source>
        <strain evidence="2">cv. XIE 37</strain>
        <tissue evidence="1">Leaf</tissue>
    </source>
</reference>
<evidence type="ECO:0000313" key="2">
    <source>
        <dbReference type="Proteomes" id="UP000593562"/>
    </source>
</evidence>
<protein>
    <submittedName>
        <fullName evidence="1">Uncharacterized protein</fullName>
    </submittedName>
</protein>
<sequence>MWILSVDDTLSQGTRLYDQLKQPESPLCLYKSLCAGFHAYDLVVLECLAEMTDLSSMVVVEFYWLFISLRFSSTESWLKDLICKIINGFSREILFKTEI</sequence>
<dbReference type="Proteomes" id="UP000593562">
    <property type="component" value="Unassembled WGS sequence"/>
</dbReference>
<accession>A0A7J7C619</accession>
<dbReference type="AlphaFoldDB" id="A0A7J7C619"/>
<organism evidence="1 2">
    <name type="scientific">Tripterygium wilfordii</name>
    <name type="common">Thunder God vine</name>
    <dbReference type="NCBI Taxonomy" id="458696"/>
    <lineage>
        <taxon>Eukaryota</taxon>
        <taxon>Viridiplantae</taxon>
        <taxon>Streptophyta</taxon>
        <taxon>Embryophyta</taxon>
        <taxon>Tracheophyta</taxon>
        <taxon>Spermatophyta</taxon>
        <taxon>Magnoliopsida</taxon>
        <taxon>eudicotyledons</taxon>
        <taxon>Gunneridae</taxon>
        <taxon>Pentapetalae</taxon>
        <taxon>rosids</taxon>
        <taxon>fabids</taxon>
        <taxon>Celastrales</taxon>
        <taxon>Celastraceae</taxon>
        <taxon>Tripterygium</taxon>
    </lineage>
</organism>
<evidence type="ECO:0000313" key="1">
    <source>
        <dbReference type="EMBL" id="KAF5729558.1"/>
    </source>
</evidence>
<proteinExistence type="predicted"/>
<gene>
    <name evidence="1" type="ORF">HS088_TW21G01725</name>
</gene>
<name>A0A7J7C619_TRIWF</name>
<dbReference type="EMBL" id="JAAARO010000021">
    <property type="protein sequence ID" value="KAF5729558.1"/>
    <property type="molecule type" value="Genomic_DNA"/>
</dbReference>
<comment type="caution">
    <text evidence="1">The sequence shown here is derived from an EMBL/GenBank/DDBJ whole genome shotgun (WGS) entry which is preliminary data.</text>
</comment>
<dbReference type="InParanoid" id="A0A7J7C619"/>